<dbReference type="GO" id="GO:0033588">
    <property type="term" value="C:elongator holoenzyme complex"/>
    <property type="evidence" value="ECO:0007669"/>
    <property type="project" value="InterPro"/>
</dbReference>
<dbReference type="InterPro" id="IPR019519">
    <property type="entry name" value="Elp5"/>
</dbReference>
<evidence type="ECO:0000256" key="3">
    <source>
        <dbReference type="ARBA" id="ARBA00005043"/>
    </source>
</evidence>
<name>A0A0D0DLW8_9AGAM</name>
<dbReference type="EMBL" id="KN825604">
    <property type="protein sequence ID" value="KIK82929.1"/>
    <property type="molecule type" value="Genomic_DNA"/>
</dbReference>
<keyword evidence="11" id="KW-1185">Reference proteome</keyword>
<keyword evidence="6" id="KW-0963">Cytoplasm</keyword>
<evidence type="ECO:0000256" key="6">
    <source>
        <dbReference type="ARBA" id="ARBA00022490"/>
    </source>
</evidence>
<proteinExistence type="inferred from homology"/>
<dbReference type="GO" id="GO:0002098">
    <property type="term" value="P:tRNA wobble uridine modification"/>
    <property type="evidence" value="ECO:0007669"/>
    <property type="project" value="InterPro"/>
</dbReference>
<keyword evidence="7" id="KW-0819">tRNA processing</keyword>
<dbReference type="Pfam" id="PF10483">
    <property type="entry name" value="Elong_Iki1"/>
    <property type="match status" value="1"/>
</dbReference>
<dbReference type="InterPro" id="IPR027417">
    <property type="entry name" value="P-loop_NTPase"/>
</dbReference>
<organism evidence="10 11">
    <name type="scientific">Paxillus rubicundulus Ve08.2h10</name>
    <dbReference type="NCBI Taxonomy" id="930991"/>
    <lineage>
        <taxon>Eukaryota</taxon>
        <taxon>Fungi</taxon>
        <taxon>Dikarya</taxon>
        <taxon>Basidiomycota</taxon>
        <taxon>Agaricomycotina</taxon>
        <taxon>Agaricomycetes</taxon>
        <taxon>Agaricomycetidae</taxon>
        <taxon>Boletales</taxon>
        <taxon>Paxilineae</taxon>
        <taxon>Paxillaceae</taxon>
        <taxon>Paxillus</taxon>
    </lineage>
</organism>
<feature type="region of interest" description="Disordered" evidence="9">
    <location>
        <begin position="352"/>
        <end position="371"/>
    </location>
</feature>
<evidence type="ECO:0000256" key="2">
    <source>
        <dbReference type="ARBA" id="ARBA00004496"/>
    </source>
</evidence>
<dbReference type="PANTHER" id="PTHR15641:SF1">
    <property type="entry name" value="ELONGATOR COMPLEX PROTEIN 5"/>
    <property type="match status" value="1"/>
</dbReference>
<dbReference type="HOGENOM" id="CLU_069162_0_0_1"/>
<dbReference type="Gene3D" id="3.40.50.300">
    <property type="entry name" value="P-loop containing nucleotide triphosphate hydrolases"/>
    <property type="match status" value="1"/>
</dbReference>
<dbReference type="AlphaFoldDB" id="A0A0D0DLW8"/>
<comment type="similarity">
    <text evidence="4">Belongs to the ELP5 family.</text>
</comment>
<dbReference type="Proteomes" id="UP000054538">
    <property type="component" value="Unassembled WGS sequence"/>
</dbReference>
<dbReference type="GO" id="GO:0005634">
    <property type="term" value="C:nucleus"/>
    <property type="evidence" value="ECO:0007669"/>
    <property type="project" value="UniProtKB-SubCell"/>
</dbReference>
<comment type="pathway">
    <text evidence="3">tRNA modification; 5-methoxycarbonylmethyl-2-thiouridine-tRNA biosynthesis.</text>
</comment>
<dbReference type="PANTHER" id="PTHR15641">
    <property type="entry name" value="ELONGATOR COMPLEX PROTEIN 5"/>
    <property type="match status" value="1"/>
</dbReference>
<evidence type="ECO:0000313" key="10">
    <source>
        <dbReference type="EMBL" id="KIK82929.1"/>
    </source>
</evidence>
<reference evidence="10 11" key="1">
    <citation type="submission" date="2014-04" db="EMBL/GenBank/DDBJ databases">
        <authorList>
            <consortium name="DOE Joint Genome Institute"/>
            <person name="Kuo A."/>
            <person name="Kohler A."/>
            <person name="Jargeat P."/>
            <person name="Nagy L.G."/>
            <person name="Floudas D."/>
            <person name="Copeland A."/>
            <person name="Barry K.W."/>
            <person name="Cichocki N."/>
            <person name="Veneault-Fourrey C."/>
            <person name="LaButti K."/>
            <person name="Lindquist E.A."/>
            <person name="Lipzen A."/>
            <person name="Lundell T."/>
            <person name="Morin E."/>
            <person name="Murat C."/>
            <person name="Sun H."/>
            <person name="Tunlid A."/>
            <person name="Henrissat B."/>
            <person name="Grigoriev I.V."/>
            <person name="Hibbett D.S."/>
            <person name="Martin F."/>
            <person name="Nordberg H.P."/>
            <person name="Cantor M.N."/>
            <person name="Hua S.X."/>
        </authorList>
    </citation>
    <scope>NUCLEOTIDE SEQUENCE [LARGE SCALE GENOMIC DNA]</scope>
    <source>
        <strain evidence="10 11">Ve08.2h10</strain>
    </source>
</reference>
<dbReference type="OrthoDB" id="166907at2759"/>
<gene>
    <name evidence="10" type="ORF">PAXRUDRAFT_14649</name>
</gene>
<evidence type="ECO:0000256" key="5">
    <source>
        <dbReference type="ARBA" id="ARBA00020264"/>
    </source>
</evidence>
<dbReference type="GO" id="GO:0005829">
    <property type="term" value="C:cytosol"/>
    <property type="evidence" value="ECO:0007669"/>
    <property type="project" value="TreeGrafter"/>
</dbReference>
<evidence type="ECO:0000256" key="1">
    <source>
        <dbReference type="ARBA" id="ARBA00004123"/>
    </source>
</evidence>
<protein>
    <recommendedName>
        <fullName evidence="5">Elongator complex protein 5</fullName>
    </recommendedName>
</protein>
<dbReference type="GO" id="GO:0000049">
    <property type="term" value="F:tRNA binding"/>
    <property type="evidence" value="ECO:0007669"/>
    <property type="project" value="TreeGrafter"/>
</dbReference>
<sequence>MALLPSIIDSPTNTRPHQPLVIVQSSVSQTCLPVLRRLIQPAKLPTQTLVFCLLYPPASLIKGWPDTSDESIKAFDYTERIPRYNVSHDSRDETLAAVSSGRGPFDVGVQMLILASTAPLGPLNVFIDSVDTLVSDLASDSQTYRFIRSLLNMITSRSHPSTLILHLLSCPLLAALTQTHLSPTLTHIVAHPSALINHLASSYLAPPPPAGSPEKFWSVFIPVSERAHESRTLVYGSGGIGTCSGWGTDTREFVVELVVRGAGAEGRKRSIERTIEGWRGDAPEDLQKLDSLKSIWARKKSSDEKPPDPTQNVSFNLNLTPSQEKSKAQVPLPYVHEALPLGKFTTAGAILYEPDSADDIDDDDPDDDLDI</sequence>
<evidence type="ECO:0000256" key="9">
    <source>
        <dbReference type="SAM" id="MobiDB-lite"/>
    </source>
</evidence>
<evidence type="ECO:0000256" key="4">
    <source>
        <dbReference type="ARBA" id="ARBA00009567"/>
    </source>
</evidence>
<dbReference type="InParanoid" id="A0A0D0DLW8"/>
<evidence type="ECO:0000313" key="11">
    <source>
        <dbReference type="Proteomes" id="UP000054538"/>
    </source>
</evidence>
<keyword evidence="8" id="KW-0539">Nucleus</keyword>
<evidence type="ECO:0000256" key="7">
    <source>
        <dbReference type="ARBA" id="ARBA00022694"/>
    </source>
</evidence>
<reference evidence="11" key="2">
    <citation type="submission" date="2015-01" db="EMBL/GenBank/DDBJ databases">
        <title>Evolutionary Origins and Diversification of the Mycorrhizal Mutualists.</title>
        <authorList>
            <consortium name="DOE Joint Genome Institute"/>
            <consortium name="Mycorrhizal Genomics Consortium"/>
            <person name="Kohler A."/>
            <person name="Kuo A."/>
            <person name="Nagy L.G."/>
            <person name="Floudas D."/>
            <person name="Copeland A."/>
            <person name="Barry K.W."/>
            <person name="Cichocki N."/>
            <person name="Veneault-Fourrey C."/>
            <person name="LaButti K."/>
            <person name="Lindquist E.A."/>
            <person name="Lipzen A."/>
            <person name="Lundell T."/>
            <person name="Morin E."/>
            <person name="Murat C."/>
            <person name="Riley R."/>
            <person name="Ohm R."/>
            <person name="Sun H."/>
            <person name="Tunlid A."/>
            <person name="Henrissat B."/>
            <person name="Grigoriev I.V."/>
            <person name="Hibbett D.S."/>
            <person name="Martin F."/>
        </authorList>
    </citation>
    <scope>NUCLEOTIDE SEQUENCE [LARGE SCALE GENOMIC DNA]</scope>
    <source>
        <strain evidence="11">Ve08.2h10</strain>
    </source>
</reference>
<dbReference type="STRING" id="930991.A0A0D0DLW8"/>
<dbReference type="UniPathway" id="UPA00988"/>
<feature type="compositionally biased region" description="Acidic residues" evidence="9">
    <location>
        <begin position="355"/>
        <end position="371"/>
    </location>
</feature>
<accession>A0A0D0DLW8</accession>
<evidence type="ECO:0000256" key="8">
    <source>
        <dbReference type="ARBA" id="ARBA00023242"/>
    </source>
</evidence>
<comment type="subcellular location">
    <subcellularLocation>
        <location evidence="2">Cytoplasm</location>
    </subcellularLocation>
    <subcellularLocation>
        <location evidence="1">Nucleus</location>
    </subcellularLocation>
</comment>